<protein>
    <submittedName>
        <fullName evidence="2">23S rRNA-intervening sequence protein</fullName>
    </submittedName>
</protein>
<sequence>MEDLKIRRKCEEMIAYGYVVLRQFPKAERHVLSQEIRNTMWGLLRLIIICNKRYFKKTTMQDLDAELDLLRSQVRMAQKLGYLSFHAYEVWSRHLDEIGRMIGGWFKSLQERGAGNVA</sequence>
<accession>A0A1G7PUE2</accession>
<dbReference type="AlphaFoldDB" id="A0A1G7PUE2"/>
<dbReference type="InterPro" id="IPR036583">
    <property type="entry name" value="23S_rRNA_IVS_sf"/>
</dbReference>
<evidence type="ECO:0000259" key="1">
    <source>
        <dbReference type="Pfam" id="PF22296"/>
    </source>
</evidence>
<dbReference type="NCBIfam" id="NF033474">
    <property type="entry name" value="DivGenRetAVD"/>
    <property type="match status" value="1"/>
</dbReference>
<dbReference type="RefSeq" id="WP_074555685.1">
    <property type="nucleotide sequence ID" value="NZ_CP119563.1"/>
</dbReference>
<name>A0A1G7PUE2_RHOCA</name>
<dbReference type="EMBL" id="FNAY01000020">
    <property type="protein sequence ID" value="SDF89874.1"/>
    <property type="molecule type" value="Genomic_DNA"/>
</dbReference>
<dbReference type="OrthoDB" id="9814817at2"/>
<dbReference type="InterPro" id="IPR055360">
    <property type="entry name" value="bAvd"/>
</dbReference>
<reference evidence="2 3" key="1">
    <citation type="submission" date="2016-10" db="EMBL/GenBank/DDBJ databases">
        <authorList>
            <person name="de Groot N.N."/>
        </authorList>
    </citation>
    <scope>NUCLEOTIDE SEQUENCE [LARGE SCALE GENOMIC DNA]</scope>
    <source>
        <strain evidence="3">DSM 938 / 37b4</strain>
    </source>
</reference>
<dbReference type="Gene3D" id="1.20.1440.60">
    <property type="entry name" value="23S rRNA-intervening sequence"/>
    <property type="match status" value="1"/>
</dbReference>
<proteinExistence type="predicted"/>
<dbReference type="Pfam" id="PF22296">
    <property type="entry name" value="bAvd"/>
    <property type="match status" value="1"/>
</dbReference>
<gene>
    <name evidence="2" type="ORF">SAMN04244550_03051</name>
</gene>
<feature type="domain" description="bAvd-like" evidence="1">
    <location>
        <begin position="6"/>
        <end position="108"/>
    </location>
</feature>
<organism evidence="2 3">
    <name type="scientific">Rhodobacter capsulatus</name>
    <name type="common">Rhodopseudomonas capsulata</name>
    <dbReference type="NCBI Taxonomy" id="1061"/>
    <lineage>
        <taxon>Bacteria</taxon>
        <taxon>Pseudomonadati</taxon>
        <taxon>Pseudomonadota</taxon>
        <taxon>Alphaproteobacteria</taxon>
        <taxon>Rhodobacterales</taxon>
        <taxon>Rhodobacter group</taxon>
        <taxon>Rhodobacter</taxon>
    </lineage>
</organism>
<evidence type="ECO:0000313" key="2">
    <source>
        <dbReference type="EMBL" id="SDF89874.1"/>
    </source>
</evidence>
<evidence type="ECO:0000313" key="3">
    <source>
        <dbReference type="Proteomes" id="UP000183812"/>
    </source>
</evidence>
<dbReference type="Proteomes" id="UP000183812">
    <property type="component" value="Unassembled WGS sequence"/>
</dbReference>
<dbReference type="SUPFAM" id="SSF158446">
    <property type="entry name" value="IVS-encoded protein-like"/>
    <property type="match status" value="1"/>
</dbReference>
<dbReference type="CDD" id="cd16376">
    <property type="entry name" value="Avd_like"/>
    <property type="match status" value="1"/>
</dbReference>